<comment type="similarity">
    <text evidence="3">Belongs to the HAD-like hydrolase superfamily. CbbY/CbbZ/Gph/YieH family.</text>
</comment>
<dbReference type="NCBIfam" id="TIGR01549">
    <property type="entry name" value="HAD-SF-IA-v1"/>
    <property type="match status" value="1"/>
</dbReference>
<dbReference type="InterPro" id="IPR023214">
    <property type="entry name" value="HAD_sf"/>
</dbReference>
<evidence type="ECO:0000256" key="4">
    <source>
        <dbReference type="ARBA" id="ARBA00013078"/>
    </source>
</evidence>
<dbReference type="Gene3D" id="3.40.50.1000">
    <property type="entry name" value="HAD superfamily/HAD-like"/>
    <property type="match status" value="1"/>
</dbReference>
<sequence length="197" mass="22042">MQRLNGIIFDLDGTLADSQLNFTAICDELAIPHQTPLLEYQQSLSCPHAVARVQSVIEKHEMAGAACATWIADAEAVLNKLAAAKVPMAIVTRNMRKATQLTVQKLKIPIELIITREDCQAVKPHPEALLSIAQQWQIPTQQLAYVGDYKFDLEAAQRAGMRAILWRNHSNAHFIAQADHAIERFEELFNYLDQASI</sequence>
<accession>A0ABV8V9A9</accession>
<dbReference type="Proteomes" id="UP001595840">
    <property type="component" value="Unassembled WGS sequence"/>
</dbReference>
<dbReference type="InterPro" id="IPR041492">
    <property type="entry name" value="HAD_2"/>
</dbReference>
<dbReference type="EC" id="3.1.3.18" evidence="4"/>
<evidence type="ECO:0000256" key="3">
    <source>
        <dbReference type="ARBA" id="ARBA00006171"/>
    </source>
</evidence>
<dbReference type="PANTHER" id="PTHR43434">
    <property type="entry name" value="PHOSPHOGLYCOLATE PHOSPHATASE"/>
    <property type="match status" value="1"/>
</dbReference>
<evidence type="ECO:0000256" key="2">
    <source>
        <dbReference type="ARBA" id="ARBA00004818"/>
    </source>
</evidence>
<comment type="pathway">
    <text evidence="2">Organic acid metabolism; glycolate biosynthesis; glycolate from 2-phosphoglycolate: step 1/1.</text>
</comment>
<dbReference type="GO" id="GO:0016787">
    <property type="term" value="F:hydrolase activity"/>
    <property type="evidence" value="ECO:0007669"/>
    <property type="project" value="UniProtKB-KW"/>
</dbReference>
<comment type="catalytic activity">
    <reaction evidence="1">
        <text>2-phosphoglycolate + H2O = glycolate + phosphate</text>
        <dbReference type="Rhea" id="RHEA:14369"/>
        <dbReference type="ChEBI" id="CHEBI:15377"/>
        <dbReference type="ChEBI" id="CHEBI:29805"/>
        <dbReference type="ChEBI" id="CHEBI:43474"/>
        <dbReference type="ChEBI" id="CHEBI:58033"/>
        <dbReference type="EC" id="3.1.3.18"/>
    </reaction>
</comment>
<organism evidence="5 6">
    <name type="scientific">Simiduia curdlanivorans</name>
    <dbReference type="NCBI Taxonomy" id="1492769"/>
    <lineage>
        <taxon>Bacteria</taxon>
        <taxon>Pseudomonadati</taxon>
        <taxon>Pseudomonadota</taxon>
        <taxon>Gammaproteobacteria</taxon>
        <taxon>Cellvibrionales</taxon>
        <taxon>Cellvibrionaceae</taxon>
        <taxon>Simiduia</taxon>
    </lineage>
</organism>
<dbReference type="InterPro" id="IPR050155">
    <property type="entry name" value="HAD-like_hydrolase_sf"/>
</dbReference>
<dbReference type="SFLD" id="SFLDG01129">
    <property type="entry name" value="C1.5:_HAD__Beta-PGM__Phosphata"/>
    <property type="match status" value="1"/>
</dbReference>
<dbReference type="PANTHER" id="PTHR43434:SF1">
    <property type="entry name" value="PHOSPHOGLYCOLATE PHOSPHATASE"/>
    <property type="match status" value="1"/>
</dbReference>
<name>A0ABV8V9A9_9GAMM</name>
<dbReference type="Gene3D" id="1.10.260.80">
    <property type="match status" value="1"/>
</dbReference>
<reference evidence="6" key="1">
    <citation type="journal article" date="2019" name="Int. J. Syst. Evol. Microbiol.">
        <title>The Global Catalogue of Microorganisms (GCM) 10K type strain sequencing project: providing services to taxonomists for standard genome sequencing and annotation.</title>
        <authorList>
            <consortium name="The Broad Institute Genomics Platform"/>
            <consortium name="The Broad Institute Genome Sequencing Center for Infectious Disease"/>
            <person name="Wu L."/>
            <person name="Ma J."/>
        </authorList>
    </citation>
    <scope>NUCLEOTIDE SEQUENCE [LARGE SCALE GENOMIC DNA]</scope>
    <source>
        <strain evidence="6">CECT 8570</strain>
    </source>
</reference>
<proteinExistence type="inferred from homology"/>
<comment type="caution">
    <text evidence="5">The sequence shown here is derived from an EMBL/GenBank/DDBJ whole genome shotgun (WGS) entry which is preliminary data.</text>
</comment>
<dbReference type="InterPro" id="IPR006439">
    <property type="entry name" value="HAD-SF_hydro_IA"/>
</dbReference>
<dbReference type="SUPFAM" id="SSF56784">
    <property type="entry name" value="HAD-like"/>
    <property type="match status" value="1"/>
</dbReference>
<gene>
    <name evidence="5" type="ORF">ACFOX3_15740</name>
</gene>
<protein>
    <recommendedName>
        <fullName evidence="4">phosphoglycolate phosphatase</fullName>
        <ecNumber evidence="4">3.1.3.18</ecNumber>
    </recommendedName>
</protein>
<dbReference type="InterPro" id="IPR036412">
    <property type="entry name" value="HAD-like_sf"/>
</dbReference>
<evidence type="ECO:0000256" key="1">
    <source>
        <dbReference type="ARBA" id="ARBA00000830"/>
    </source>
</evidence>
<dbReference type="SFLD" id="SFLDS00003">
    <property type="entry name" value="Haloacid_Dehalogenase"/>
    <property type="match status" value="1"/>
</dbReference>
<evidence type="ECO:0000313" key="5">
    <source>
        <dbReference type="EMBL" id="MFC4363768.1"/>
    </source>
</evidence>
<keyword evidence="5" id="KW-0378">Hydrolase</keyword>
<evidence type="ECO:0000313" key="6">
    <source>
        <dbReference type="Proteomes" id="UP001595840"/>
    </source>
</evidence>
<dbReference type="RefSeq" id="WP_290261784.1">
    <property type="nucleotide sequence ID" value="NZ_JAUFQG010000004.1"/>
</dbReference>
<dbReference type="Pfam" id="PF13419">
    <property type="entry name" value="HAD_2"/>
    <property type="match status" value="1"/>
</dbReference>
<dbReference type="NCBIfam" id="TIGR01509">
    <property type="entry name" value="HAD-SF-IA-v3"/>
    <property type="match status" value="1"/>
</dbReference>
<keyword evidence="6" id="KW-1185">Reference proteome</keyword>
<dbReference type="EMBL" id="JBHSCX010000020">
    <property type="protein sequence ID" value="MFC4363768.1"/>
    <property type="molecule type" value="Genomic_DNA"/>
</dbReference>
<dbReference type="CDD" id="cd01427">
    <property type="entry name" value="HAD_like"/>
    <property type="match status" value="1"/>
</dbReference>